<keyword evidence="6" id="KW-0804">Transcription</keyword>
<evidence type="ECO:0000256" key="5">
    <source>
        <dbReference type="ARBA" id="ARBA00023015"/>
    </source>
</evidence>
<keyword evidence="7" id="KW-0539">Nucleus</keyword>
<dbReference type="InterPro" id="IPR049808">
    <property type="entry name" value="CONSTANS-like_Bbox1"/>
</dbReference>
<dbReference type="Gene3D" id="3.30.160.60">
    <property type="entry name" value="Classic Zinc Finger"/>
    <property type="match status" value="1"/>
</dbReference>
<proteinExistence type="predicted"/>
<keyword evidence="3" id="KW-0677">Repeat</keyword>
<dbReference type="CDD" id="cd19821">
    <property type="entry name" value="Bbox1_BBX-like"/>
    <property type="match status" value="2"/>
</dbReference>
<sequence>MRIQCDSCAKSVASVICCADEAALCADCDSRIHSANKLVSKHQRVPFLPDPDSPPRCDICQEKLAFFFCLEDRALLCCNCDLSIHNANALTGKHRRFLIPGTRVSLGAVPAVEDKCTTTEQPLTPEAEEAEAASYSYPAAKPSLSFSETLSPSLKSGERLLLPPSTCSSHKPNNSEGKTTTTITTAMMKPEAATLSRLSSSSFLPPASNNLITPRRFLQTSGGSAASCCITTTNTHTSSMPSYFHMEQQHQQSSGLMHCKSSSITEFLTDAIPGWQVEELLLNVPELTTTGGGYTICDGGGSTNKAEALSLEELDWMMPHCTLQGNQQVFVDAVREVPQLPPLPQTPVLPEPVMMPWLGRVVNSGSVKVKGNQEAILPVETFLDAFVVPDLGTQQQQSSQFLKRRWNF</sequence>
<feature type="domain" description="B box-type" evidence="9">
    <location>
        <begin position="1"/>
        <end position="47"/>
    </location>
</feature>
<evidence type="ECO:0000256" key="6">
    <source>
        <dbReference type="ARBA" id="ARBA00023163"/>
    </source>
</evidence>
<evidence type="ECO:0000256" key="1">
    <source>
        <dbReference type="ARBA" id="ARBA00004123"/>
    </source>
</evidence>
<dbReference type="EMBL" id="OZ019908">
    <property type="protein sequence ID" value="CAK9207949.1"/>
    <property type="molecule type" value="Genomic_DNA"/>
</dbReference>
<organism evidence="10 11">
    <name type="scientific">Sphagnum troendelagicum</name>
    <dbReference type="NCBI Taxonomy" id="128251"/>
    <lineage>
        <taxon>Eukaryota</taxon>
        <taxon>Viridiplantae</taxon>
        <taxon>Streptophyta</taxon>
        <taxon>Embryophyta</taxon>
        <taxon>Bryophyta</taxon>
        <taxon>Sphagnophytina</taxon>
        <taxon>Sphagnopsida</taxon>
        <taxon>Sphagnales</taxon>
        <taxon>Sphagnaceae</taxon>
        <taxon>Sphagnum</taxon>
    </lineage>
</organism>
<dbReference type="SMART" id="SM00336">
    <property type="entry name" value="BBOX"/>
    <property type="match status" value="2"/>
</dbReference>
<dbReference type="InterPro" id="IPR000315">
    <property type="entry name" value="Znf_B-box"/>
</dbReference>
<keyword evidence="2" id="KW-0479">Metal-binding</keyword>
<evidence type="ECO:0000256" key="2">
    <source>
        <dbReference type="ARBA" id="ARBA00022723"/>
    </source>
</evidence>
<keyword evidence="8" id="KW-0863">Zinc-finger</keyword>
<evidence type="ECO:0000256" key="7">
    <source>
        <dbReference type="ARBA" id="ARBA00023242"/>
    </source>
</evidence>
<dbReference type="PANTHER" id="PTHR31832:SF63">
    <property type="entry name" value="B-BOX ZINC FINGER PROTEIN 23"/>
    <property type="match status" value="1"/>
</dbReference>
<evidence type="ECO:0000256" key="4">
    <source>
        <dbReference type="ARBA" id="ARBA00022833"/>
    </source>
</evidence>
<evidence type="ECO:0000259" key="9">
    <source>
        <dbReference type="PROSITE" id="PS50119"/>
    </source>
</evidence>
<dbReference type="PROSITE" id="PS50119">
    <property type="entry name" value="ZF_BBOX"/>
    <property type="match status" value="2"/>
</dbReference>
<keyword evidence="4" id="KW-0862">Zinc</keyword>
<keyword evidence="11" id="KW-1185">Reference proteome</keyword>
<dbReference type="PANTHER" id="PTHR31832">
    <property type="entry name" value="B-BOX ZINC FINGER PROTEIN 22"/>
    <property type="match status" value="1"/>
</dbReference>
<feature type="domain" description="B box-type" evidence="9">
    <location>
        <begin position="52"/>
        <end position="99"/>
    </location>
</feature>
<gene>
    <name evidence="10" type="ORF">CSSPTR1EN2_LOCUS9062</name>
</gene>
<evidence type="ECO:0000256" key="3">
    <source>
        <dbReference type="ARBA" id="ARBA00022737"/>
    </source>
</evidence>
<dbReference type="Proteomes" id="UP001497512">
    <property type="component" value="Chromosome 16"/>
</dbReference>
<reference evidence="10" key="1">
    <citation type="submission" date="2024-02" db="EMBL/GenBank/DDBJ databases">
        <authorList>
            <consortium name="ELIXIR-Norway"/>
            <consortium name="Elixir Norway"/>
        </authorList>
    </citation>
    <scope>NUCLEOTIDE SEQUENCE</scope>
</reference>
<evidence type="ECO:0000313" key="11">
    <source>
        <dbReference type="Proteomes" id="UP001497512"/>
    </source>
</evidence>
<keyword evidence="5" id="KW-0805">Transcription regulation</keyword>
<accession>A0ABP0U1P2</accession>
<dbReference type="Pfam" id="PF00643">
    <property type="entry name" value="zf-B_box"/>
    <property type="match status" value="1"/>
</dbReference>
<evidence type="ECO:0000313" key="10">
    <source>
        <dbReference type="EMBL" id="CAK9207949.1"/>
    </source>
</evidence>
<dbReference type="InterPro" id="IPR051979">
    <property type="entry name" value="B-box_zinc_finger"/>
</dbReference>
<evidence type="ECO:0000256" key="8">
    <source>
        <dbReference type="PROSITE-ProRule" id="PRU00024"/>
    </source>
</evidence>
<name>A0ABP0U1P2_9BRYO</name>
<protein>
    <recommendedName>
        <fullName evidence="9">B box-type domain-containing protein</fullName>
    </recommendedName>
</protein>
<comment type="subcellular location">
    <subcellularLocation>
        <location evidence="1">Nucleus</location>
    </subcellularLocation>
</comment>